<dbReference type="RefSeq" id="WP_347923209.1">
    <property type="nucleotide sequence ID" value="NZ_CP157199.1"/>
</dbReference>
<proteinExistence type="predicted"/>
<evidence type="ECO:0000313" key="1">
    <source>
        <dbReference type="EMBL" id="XBG60983.1"/>
    </source>
</evidence>
<dbReference type="SUPFAM" id="SSF53756">
    <property type="entry name" value="UDP-Glycosyltransferase/glycogen phosphorylase"/>
    <property type="match status" value="1"/>
</dbReference>
<dbReference type="Gene3D" id="3.40.50.2000">
    <property type="entry name" value="Glycogen Phosphorylase B"/>
    <property type="match status" value="1"/>
</dbReference>
<protein>
    <recommendedName>
        <fullName evidence="2">Glycosyltransferase family 1 protein</fullName>
    </recommendedName>
</protein>
<dbReference type="EMBL" id="CP157199">
    <property type="protein sequence ID" value="XBG60983.1"/>
    <property type="molecule type" value="Genomic_DNA"/>
</dbReference>
<accession>A0AAU7BS80</accession>
<evidence type="ECO:0008006" key="2">
    <source>
        <dbReference type="Google" id="ProtNLM"/>
    </source>
</evidence>
<organism evidence="1">
    <name type="scientific">Pontimicrobium sp. SW4</name>
    <dbReference type="NCBI Taxonomy" id="3153519"/>
    <lineage>
        <taxon>Bacteria</taxon>
        <taxon>Pseudomonadati</taxon>
        <taxon>Bacteroidota</taxon>
        <taxon>Flavobacteriia</taxon>
        <taxon>Flavobacteriales</taxon>
        <taxon>Flavobacteriaceae</taxon>
        <taxon>Pontimicrobium</taxon>
    </lineage>
</organism>
<dbReference type="AlphaFoldDB" id="A0AAU7BS80"/>
<reference evidence="1" key="1">
    <citation type="submission" date="2024-05" db="EMBL/GenBank/DDBJ databases">
        <title>Pontimicrobium maritimus sp. nov., isolated form sea water.</title>
        <authorList>
            <person name="Muhammad N."/>
            <person name="Vuong T.Q."/>
            <person name="Han H.L."/>
            <person name="Kim S.-G."/>
        </authorList>
    </citation>
    <scope>NUCLEOTIDE SEQUENCE</scope>
    <source>
        <strain evidence="1">SW4</strain>
    </source>
</reference>
<gene>
    <name evidence="1" type="ORF">ABGB03_14065</name>
</gene>
<sequence>MNLVIIPFHDWRKSEKEGFRTRDVHLIKALSKNSNVDKLLVVNRPSTWFEFIYKRKTKTMKGTVVLKKEKFSLTKVDSNIYVTDYFSSDVFGQIFKKHLWFVDKYVDNKYLDFIKLSCNTLGIEKFSLISQNIFSYKLALRLNCNKKLFDAWDNFLKFPAYKKINTKLEAGYGALAENILNWSTNSNENVNFFKSKFNVKNIILIKNGVKTNFINNNELPQDLKEIKRPIIGFGGKLSYLLDYELINFIVEDNPFLSFVFVGQVLDKTVFNKINKRKNVFFLGDKHYAIYPNYVQNFDICIIPYNINEGQHGGDSIKAYEYLLTGKKVVGTKGNGLLALKEHLYLVNDKFEFSSELKSTKNLKPIININDHSWESKANVLVKTLNEQFTHD</sequence>
<name>A0AAU7BS80_9FLAO</name>